<keyword evidence="5" id="KW-1185">Reference proteome</keyword>
<dbReference type="InterPro" id="IPR005586">
    <property type="entry name" value="ABC_trans_aux"/>
</dbReference>
<feature type="domain" description="ABC-type transport auxiliary lipoprotein component" evidence="3">
    <location>
        <begin position="37"/>
        <end position="198"/>
    </location>
</feature>
<sequence>MSTRMRTGLVAVVAALSCAACSTGSLFDSDVPVPSSYVIAPAPAGSLTGVPTTPVDLSIGRPDFAPGLDTDRIAVLNGRNLDYYRGVRWGGRTVEVVQSVLVGTWNDQSLFRSVTAEQARVANDYIVDVEVRHFEANATNGKAPEVHVAIIGRLIRVVDRKLVSTVSSESRVRATEDRMTAVAAAFESATQQVALDLAKQTSAVVADDQPTLRKARGETSAPRPE</sequence>
<dbReference type="Proteomes" id="UP001595904">
    <property type="component" value="Unassembled WGS sequence"/>
</dbReference>
<name>A0ABV8STP2_9GAMM</name>
<organism evidence="4 5">
    <name type="scientific">Steroidobacter flavus</name>
    <dbReference type="NCBI Taxonomy" id="1842136"/>
    <lineage>
        <taxon>Bacteria</taxon>
        <taxon>Pseudomonadati</taxon>
        <taxon>Pseudomonadota</taxon>
        <taxon>Gammaproteobacteria</taxon>
        <taxon>Steroidobacterales</taxon>
        <taxon>Steroidobacteraceae</taxon>
        <taxon>Steroidobacter</taxon>
    </lineage>
</organism>
<evidence type="ECO:0000256" key="2">
    <source>
        <dbReference type="SAM" id="SignalP"/>
    </source>
</evidence>
<dbReference type="SUPFAM" id="SSF159594">
    <property type="entry name" value="XCC0632-like"/>
    <property type="match status" value="1"/>
</dbReference>
<protein>
    <submittedName>
        <fullName evidence="4">ABC-type transport auxiliary lipoprotein family protein</fullName>
    </submittedName>
</protein>
<comment type="caution">
    <text evidence="4">The sequence shown here is derived from an EMBL/GenBank/DDBJ whole genome shotgun (WGS) entry which is preliminary data.</text>
</comment>
<reference evidence="5" key="1">
    <citation type="journal article" date="2019" name="Int. J. Syst. Evol. Microbiol.">
        <title>The Global Catalogue of Microorganisms (GCM) 10K type strain sequencing project: providing services to taxonomists for standard genome sequencing and annotation.</title>
        <authorList>
            <consortium name="The Broad Institute Genomics Platform"/>
            <consortium name="The Broad Institute Genome Sequencing Center for Infectious Disease"/>
            <person name="Wu L."/>
            <person name="Ma J."/>
        </authorList>
    </citation>
    <scope>NUCLEOTIDE SEQUENCE [LARGE SCALE GENOMIC DNA]</scope>
    <source>
        <strain evidence="5">CGMCC 1.10759</strain>
    </source>
</reference>
<feature type="chain" id="PRO_5047028302" evidence="2">
    <location>
        <begin position="23"/>
        <end position="225"/>
    </location>
</feature>
<evidence type="ECO:0000313" key="4">
    <source>
        <dbReference type="EMBL" id="MFC4309983.1"/>
    </source>
</evidence>
<keyword evidence="2" id="KW-0732">Signal</keyword>
<gene>
    <name evidence="4" type="ORF">ACFPN2_12910</name>
</gene>
<feature type="region of interest" description="Disordered" evidence="1">
    <location>
        <begin position="206"/>
        <end position="225"/>
    </location>
</feature>
<keyword evidence="4" id="KW-0449">Lipoprotein</keyword>
<dbReference type="EMBL" id="JBHSDU010000003">
    <property type="protein sequence ID" value="MFC4309983.1"/>
    <property type="molecule type" value="Genomic_DNA"/>
</dbReference>
<dbReference type="PROSITE" id="PS51257">
    <property type="entry name" value="PROKAR_LIPOPROTEIN"/>
    <property type="match status" value="1"/>
</dbReference>
<dbReference type="Pfam" id="PF03886">
    <property type="entry name" value="ABC_trans_aux"/>
    <property type="match status" value="1"/>
</dbReference>
<feature type="signal peptide" evidence="2">
    <location>
        <begin position="1"/>
        <end position="22"/>
    </location>
</feature>
<dbReference type="Gene3D" id="3.40.50.10610">
    <property type="entry name" value="ABC-type transport auxiliary lipoprotein component"/>
    <property type="match status" value="1"/>
</dbReference>
<proteinExistence type="predicted"/>
<evidence type="ECO:0000256" key="1">
    <source>
        <dbReference type="SAM" id="MobiDB-lite"/>
    </source>
</evidence>
<accession>A0ABV8STP2</accession>
<evidence type="ECO:0000313" key="5">
    <source>
        <dbReference type="Proteomes" id="UP001595904"/>
    </source>
</evidence>
<evidence type="ECO:0000259" key="3">
    <source>
        <dbReference type="Pfam" id="PF03886"/>
    </source>
</evidence>